<dbReference type="InterPro" id="IPR000014">
    <property type="entry name" value="PAS"/>
</dbReference>
<dbReference type="CDD" id="cd00130">
    <property type="entry name" value="PAS"/>
    <property type="match status" value="1"/>
</dbReference>
<evidence type="ECO:0000259" key="3">
    <source>
        <dbReference type="PROSITE" id="PS50883"/>
    </source>
</evidence>
<protein>
    <submittedName>
        <fullName evidence="5">Oxygen sensor protein DosP</fullName>
        <ecNumber evidence="5">3.1.4.52</ecNumber>
    </submittedName>
</protein>
<dbReference type="EC" id="3.1.4.52" evidence="5"/>
<evidence type="ECO:0000313" key="6">
    <source>
        <dbReference type="Proteomes" id="UP000204221"/>
    </source>
</evidence>
<dbReference type="InterPro" id="IPR052155">
    <property type="entry name" value="Biofilm_reg_signaling"/>
</dbReference>
<dbReference type="PROSITE" id="PS50112">
    <property type="entry name" value="PAS"/>
    <property type="match status" value="1"/>
</dbReference>
<dbReference type="InterPro" id="IPR029787">
    <property type="entry name" value="Nucleotide_cyclase"/>
</dbReference>
<dbReference type="EMBL" id="CP022521">
    <property type="protein sequence ID" value="ASO18826.1"/>
    <property type="molecule type" value="Genomic_DNA"/>
</dbReference>
<dbReference type="SUPFAM" id="SSF55073">
    <property type="entry name" value="Nucleotide cyclase"/>
    <property type="match status" value="1"/>
</dbReference>
<gene>
    <name evidence="5" type="primary">dosP</name>
    <name evidence="5" type="ORF">AHOG_05870</name>
</gene>
<dbReference type="CDD" id="cd01948">
    <property type="entry name" value="EAL"/>
    <property type="match status" value="1"/>
</dbReference>
<dbReference type="SUPFAM" id="SSF55785">
    <property type="entry name" value="PYP-like sensor domain (PAS domain)"/>
    <property type="match status" value="1"/>
</dbReference>
<dbReference type="PANTHER" id="PTHR44757">
    <property type="entry name" value="DIGUANYLATE CYCLASE DGCP"/>
    <property type="match status" value="1"/>
</dbReference>
<dbReference type="InterPro" id="IPR001633">
    <property type="entry name" value="EAL_dom"/>
</dbReference>
<feature type="domain" description="GGDEF" evidence="4">
    <location>
        <begin position="291"/>
        <end position="425"/>
    </location>
</feature>
<dbReference type="KEGG" id="ahg:AHOG_05870"/>
<evidence type="ECO:0000256" key="1">
    <source>
        <dbReference type="SAM" id="Coils"/>
    </source>
</evidence>
<name>A0A221VZ80_9PSEU</name>
<keyword evidence="1" id="KW-0175">Coiled coil</keyword>
<dbReference type="AlphaFoldDB" id="A0A221VZ80"/>
<dbReference type="SMART" id="SM00267">
    <property type="entry name" value="GGDEF"/>
    <property type="match status" value="1"/>
</dbReference>
<evidence type="ECO:0000259" key="2">
    <source>
        <dbReference type="PROSITE" id="PS50112"/>
    </source>
</evidence>
<dbReference type="NCBIfam" id="TIGR00254">
    <property type="entry name" value="GGDEF"/>
    <property type="match status" value="1"/>
</dbReference>
<dbReference type="Pfam" id="PF00990">
    <property type="entry name" value="GGDEF"/>
    <property type="match status" value="1"/>
</dbReference>
<reference evidence="5 6" key="1">
    <citation type="submission" date="2017-07" db="EMBL/GenBank/DDBJ databases">
        <title>Complete genome sequence of Actinoalloteichus hoggarensis DSM 45943, type strain of Actinoalloteichus hoggarensis.</title>
        <authorList>
            <person name="Ruckert C."/>
            <person name="Nouioui I."/>
            <person name="Willmese J."/>
            <person name="van Wezel G."/>
            <person name="Klenk H.-P."/>
            <person name="Kalinowski J."/>
            <person name="Zotchev S.B."/>
        </authorList>
    </citation>
    <scope>NUCLEOTIDE SEQUENCE [LARGE SCALE GENOMIC DNA]</scope>
    <source>
        <strain evidence="5 6">DSM 45943</strain>
    </source>
</reference>
<dbReference type="Gene3D" id="3.30.70.270">
    <property type="match status" value="1"/>
</dbReference>
<dbReference type="Gene3D" id="3.20.20.450">
    <property type="entry name" value="EAL domain"/>
    <property type="match status" value="1"/>
</dbReference>
<dbReference type="InterPro" id="IPR043128">
    <property type="entry name" value="Rev_trsase/Diguanyl_cyclase"/>
</dbReference>
<keyword evidence="6" id="KW-1185">Reference proteome</keyword>
<feature type="domain" description="PAS" evidence="2">
    <location>
        <begin position="135"/>
        <end position="205"/>
    </location>
</feature>
<dbReference type="SMART" id="SM00052">
    <property type="entry name" value="EAL"/>
    <property type="match status" value="1"/>
</dbReference>
<sequence>MQRWASAMTRTTYVPLERPDIEHRLHEFVRRLVAALVEEPVRLTVATEVGRLLVEGHFTGPDSLGSTTALLGPHLLEHPEVRGIDSPAHKVVAVLGELAAGYSVAMREQVLDRQEQLNRALLSAKNKAERDLRASEARLREIFAGSALGIVITDVRNEIEEVNEAFATMLGAPPEELTALNLLDLVHPEETDTLRECYARLLAGEIPRIQEYARFVDLTGEPVWGRISASLLDLQGGPRSLVTMVEDVTDQNLLQEEFSRQTLHDVLTALPNRQFLISHLERVLARAEPDALITLCHVGLDGLTVINHGLGHTAGDFLLREVGRRLTAAVDGERAMVARLGGDEFAILIENGDETPDPGALSTAISAELTEPAYYRENGLAVSACIGIVQRIARHIVVTELLRDADITLHRTKSTGNGQWSLFDSRQDEVHREHYRLAASMPGALEMGEIRVEYQPMARVADGEVVGVEALLTWEHPEVGALDHAQCLSLANETGLIGQLGGWLLDEACRQALLWQEEFEDAPPLVINLTTDQACDPDLPRRVRRLLDETRYDPRKLWIGFPAGALVRSDREGGENAALLRELGIVILISDFGASYLDLHCLRLLPDAPVRISNRLLAELTAVPCDDTVTSEAVTGVVKLVHRAGRTAMVGEIRTAEQAEWIVELKADVVQGPYLVPCTDAQAITKALRDQRRGRAGESD</sequence>
<proteinExistence type="predicted"/>
<dbReference type="Pfam" id="PF00563">
    <property type="entry name" value="EAL"/>
    <property type="match status" value="1"/>
</dbReference>
<dbReference type="SUPFAM" id="SSF141868">
    <property type="entry name" value="EAL domain-like"/>
    <property type="match status" value="1"/>
</dbReference>
<feature type="coiled-coil region" evidence="1">
    <location>
        <begin position="107"/>
        <end position="138"/>
    </location>
</feature>
<organism evidence="5 6">
    <name type="scientific">Actinoalloteichus hoggarensis</name>
    <dbReference type="NCBI Taxonomy" id="1470176"/>
    <lineage>
        <taxon>Bacteria</taxon>
        <taxon>Bacillati</taxon>
        <taxon>Actinomycetota</taxon>
        <taxon>Actinomycetes</taxon>
        <taxon>Pseudonocardiales</taxon>
        <taxon>Pseudonocardiaceae</taxon>
        <taxon>Actinoalloteichus</taxon>
    </lineage>
</organism>
<dbReference type="PROSITE" id="PS50883">
    <property type="entry name" value="EAL"/>
    <property type="match status" value="1"/>
</dbReference>
<evidence type="ECO:0000259" key="4">
    <source>
        <dbReference type="PROSITE" id="PS50887"/>
    </source>
</evidence>
<accession>A0A221VZ80</accession>
<dbReference type="PROSITE" id="PS50887">
    <property type="entry name" value="GGDEF"/>
    <property type="match status" value="1"/>
</dbReference>
<keyword evidence="5" id="KW-0378">Hydrolase</keyword>
<dbReference type="NCBIfam" id="TIGR00229">
    <property type="entry name" value="sensory_box"/>
    <property type="match status" value="1"/>
</dbReference>
<dbReference type="InterPro" id="IPR035965">
    <property type="entry name" value="PAS-like_dom_sf"/>
</dbReference>
<dbReference type="Proteomes" id="UP000204221">
    <property type="component" value="Chromosome"/>
</dbReference>
<feature type="domain" description="EAL" evidence="3">
    <location>
        <begin position="434"/>
        <end position="692"/>
    </location>
</feature>
<dbReference type="Pfam" id="PF13426">
    <property type="entry name" value="PAS_9"/>
    <property type="match status" value="1"/>
</dbReference>
<dbReference type="SMART" id="SM00091">
    <property type="entry name" value="PAS"/>
    <property type="match status" value="1"/>
</dbReference>
<dbReference type="CDD" id="cd01949">
    <property type="entry name" value="GGDEF"/>
    <property type="match status" value="1"/>
</dbReference>
<dbReference type="InterPro" id="IPR035919">
    <property type="entry name" value="EAL_sf"/>
</dbReference>
<dbReference type="PANTHER" id="PTHR44757:SF2">
    <property type="entry name" value="BIOFILM ARCHITECTURE MAINTENANCE PROTEIN MBAA"/>
    <property type="match status" value="1"/>
</dbReference>
<dbReference type="Gene3D" id="3.30.450.20">
    <property type="entry name" value="PAS domain"/>
    <property type="match status" value="1"/>
</dbReference>
<dbReference type="InterPro" id="IPR000160">
    <property type="entry name" value="GGDEF_dom"/>
</dbReference>
<evidence type="ECO:0000313" key="5">
    <source>
        <dbReference type="EMBL" id="ASO18826.1"/>
    </source>
</evidence>
<dbReference type="GO" id="GO:0071111">
    <property type="term" value="F:cyclic-guanylate-specific phosphodiesterase activity"/>
    <property type="evidence" value="ECO:0007669"/>
    <property type="project" value="UniProtKB-EC"/>
</dbReference>